<keyword evidence="8" id="KW-1185">Reference proteome</keyword>
<evidence type="ECO:0000313" key="8">
    <source>
        <dbReference type="Proteomes" id="UP000274131"/>
    </source>
</evidence>
<organism evidence="9">
    <name type="scientific">Enterobius vermicularis</name>
    <name type="common">Human pinworm</name>
    <dbReference type="NCBI Taxonomy" id="51028"/>
    <lineage>
        <taxon>Eukaryota</taxon>
        <taxon>Metazoa</taxon>
        <taxon>Ecdysozoa</taxon>
        <taxon>Nematoda</taxon>
        <taxon>Chromadorea</taxon>
        <taxon>Rhabditida</taxon>
        <taxon>Spirurina</taxon>
        <taxon>Oxyuridomorpha</taxon>
        <taxon>Oxyuroidea</taxon>
        <taxon>Oxyuridae</taxon>
        <taxon>Enterobius</taxon>
    </lineage>
</organism>
<sequence length="295" mass="34077">MASKFGNEQQVPLDTSTLTEYSPGAAFEKSFIYPSEIQGKPSISLTLYEDVSGKTLVEYAELREEVFPKSIIDIEAIPEAQRAIATATSKEFLETQEGLLAKVLMVYRIAQASENHLDFAGVRSCKRWTRYHTYCALVGAIDMFFDKFLEHGWQNFVHAHWEVGEKVVRSYFLFQATSDFNPNDLLRNAFTDKLNRNIGAVFHKASKQEMSKKDSYFPYMLELRIVPRTPYSASANPDLFMWCHLIGAFHYKTRSIKVKCVDCKSSLPVFVNAAYVFYYVFKNLTFTRRFFRRKV</sequence>
<keyword evidence="5" id="KW-0687">Ribonucleoprotein</keyword>
<dbReference type="Gene3D" id="1.10.3610.10">
    <property type="entry name" value="Nucleoprotein"/>
    <property type="match status" value="1"/>
</dbReference>
<evidence type="ECO:0000256" key="2">
    <source>
        <dbReference type="ARBA" id="ARBA00004328"/>
    </source>
</evidence>
<accession>A0A0N4UYX9</accession>
<dbReference type="GO" id="GO:1990904">
    <property type="term" value="C:ribonucleoprotein complex"/>
    <property type="evidence" value="ECO:0007669"/>
    <property type="project" value="UniProtKB-KW"/>
</dbReference>
<dbReference type="OrthoDB" id="6774217at2759"/>
<keyword evidence="4" id="KW-1035">Host cytoplasm</keyword>
<evidence type="ECO:0000313" key="9">
    <source>
        <dbReference type="WBParaSite" id="EVEC_0000280201-mRNA-1"/>
    </source>
</evidence>
<gene>
    <name evidence="7" type="ORF">EVEC_LOCUS2510</name>
</gene>
<reference evidence="9" key="1">
    <citation type="submission" date="2017-02" db="UniProtKB">
        <authorList>
            <consortium name="WormBaseParasite"/>
        </authorList>
    </citation>
    <scope>IDENTIFICATION</scope>
</reference>
<dbReference type="Proteomes" id="UP000274131">
    <property type="component" value="Unassembled WGS sequence"/>
</dbReference>
<evidence type="ECO:0000256" key="3">
    <source>
        <dbReference type="ARBA" id="ARBA00022884"/>
    </source>
</evidence>
<dbReference type="SUPFAM" id="SSF140809">
    <property type="entry name" value="Rhabdovirus nucleoprotein-like"/>
    <property type="match status" value="1"/>
</dbReference>
<feature type="domain" description="Rhabdovirus nucleocapsid" evidence="6">
    <location>
        <begin position="98"/>
        <end position="292"/>
    </location>
</feature>
<reference evidence="7 8" key="2">
    <citation type="submission" date="2018-10" db="EMBL/GenBank/DDBJ databases">
        <authorList>
            <consortium name="Pathogen Informatics"/>
        </authorList>
    </citation>
    <scope>NUCLEOTIDE SEQUENCE [LARGE SCALE GENOMIC DNA]</scope>
</reference>
<evidence type="ECO:0000313" key="7">
    <source>
        <dbReference type="EMBL" id="VDD87367.1"/>
    </source>
</evidence>
<evidence type="ECO:0000256" key="1">
    <source>
        <dbReference type="ARBA" id="ARBA00004192"/>
    </source>
</evidence>
<evidence type="ECO:0000256" key="4">
    <source>
        <dbReference type="ARBA" id="ARBA00023200"/>
    </source>
</evidence>
<comment type="subcellular location">
    <subcellularLocation>
        <location evidence="1">Host cytoplasm</location>
    </subcellularLocation>
    <subcellularLocation>
        <location evidence="2">Virion</location>
    </subcellularLocation>
</comment>
<keyword evidence="3" id="KW-0694">RNA-binding</keyword>
<dbReference type="InterPro" id="IPR000448">
    <property type="entry name" value="Rhabdo_ncapsid"/>
</dbReference>
<dbReference type="InterPro" id="IPR023330">
    <property type="entry name" value="Rhabdovirus_ncapsid_N"/>
</dbReference>
<dbReference type="InterPro" id="IPR023331">
    <property type="entry name" value="Rhabdovirus_ncapsid_C"/>
</dbReference>
<protein>
    <submittedName>
        <fullName evidence="9">Nucleoprotein</fullName>
    </submittedName>
</protein>
<dbReference type="GO" id="GO:0003723">
    <property type="term" value="F:RNA binding"/>
    <property type="evidence" value="ECO:0007669"/>
    <property type="project" value="UniProtKB-KW"/>
</dbReference>
<evidence type="ECO:0000259" key="6">
    <source>
        <dbReference type="Pfam" id="PF00945"/>
    </source>
</evidence>
<dbReference type="Gene3D" id="1.10.3570.10">
    <property type="entry name" value="Rhabdovirus nucleocapsid protein like domain"/>
    <property type="match status" value="1"/>
</dbReference>
<name>A0A0N4UYX9_ENTVE</name>
<dbReference type="WBParaSite" id="EVEC_0000280201-mRNA-1">
    <property type="protein sequence ID" value="EVEC_0000280201-mRNA-1"/>
    <property type="gene ID" value="EVEC_0000280201"/>
</dbReference>
<dbReference type="AlphaFoldDB" id="A0A0N4UYX9"/>
<dbReference type="Pfam" id="PF00945">
    <property type="entry name" value="Rhabdo_ncap"/>
    <property type="match status" value="1"/>
</dbReference>
<dbReference type="EMBL" id="UXUI01007393">
    <property type="protein sequence ID" value="VDD87367.1"/>
    <property type="molecule type" value="Genomic_DNA"/>
</dbReference>
<proteinExistence type="predicted"/>
<evidence type="ECO:0000256" key="5">
    <source>
        <dbReference type="ARBA" id="ARBA00023274"/>
    </source>
</evidence>
<dbReference type="InterPro" id="IPR035961">
    <property type="entry name" value="Rhabdovirus_nucleoprotein-like"/>
</dbReference>
<dbReference type="GO" id="GO:0030430">
    <property type="term" value="C:host cell cytoplasm"/>
    <property type="evidence" value="ECO:0007669"/>
    <property type="project" value="UniProtKB-SubCell"/>
</dbReference>